<feature type="compositionally biased region" description="Polar residues" evidence="1">
    <location>
        <begin position="1"/>
        <end position="10"/>
    </location>
</feature>
<sequence length="330" mass="37510">MVDSNDSSSPRPILNNDNSTTTNNNTNQQNSRNHQQDMLDPYYMPPSDNPGLSILGFLDGSLPRPSETDRLSLAWDCFNKMVMSWLTNSIDNDISQSILWMDITHEIWTNLHDRYHQGNVFHISDLEEELFTLKQGDQIPNATLTSRNYGLNEQYVPVRSQIMLMNPLPHINKTFSLLIQQERQTFIPSTDDNPIMANFSKPIYRTHLNDFNNKSFTPGRGRGMKVCSYCNKIGYTIEVCFKKHGFPPYLKIPTTSQANMVADCSNSDQFEDNEGQPSTASIISFTEEQHKAILALIQQSSNDVLQIQQFQSSLINSSDILPTPSFLDSN</sequence>
<dbReference type="PANTHER" id="PTHR34222:SF99">
    <property type="entry name" value="PROTEIN, PUTATIVE-RELATED"/>
    <property type="match status" value="1"/>
</dbReference>
<proteinExistence type="predicted"/>
<feature type="region of interest" description="Disordered" evidence="1">
    <location>
        <begin position="1"/>
        <end position="45"/>
    </location>
</feature>
<comment type="caution">
    <text evidence="2">The sequence shown here is derived from an EMBL/GenBank/DDBJ whole genome shotgun (WGS) entry which is preliminary data.</text>
</comment>
<feature type="compositionally biased region" description="Low complexity" evidence="1">
    <location>
        <begin position="15"/>
        <end position="33"/>
    </location>
</feature>
<evidence type="ECO:0000313" key="2">
    <source>
        <dbReference type="EMBL" id="KAI5394096.1"/>
    </source>
</evidence>
<dbReference type="Proteomes" id="UP001058974">
    <property type="component" value="Chromosome 6"/>
</dbReference>
<accession>A0A9D4W4D7</accession>
<gene>
    <name evidence="2" type="ORF">KIW84_060979</name>
</gene>
<evidence type="ECO:0000256" key="1">
    <source>
        <dbReference type="SAM" id="MobiDB-lite"/>
    </source>
</evidence>
<dbReference type="EMBL" id="JAMSHJ010000006">
    <property type="protein sequence ID" value="KAI5394096.1"/>
    <property type="molecule type" value="Genomic_DNA"/>
</dbReference>
<reference evidence="2 3" key="1">
    <citation type="journal article" date="2022" name="Nat. Genet.">
        <title>Improved pea reference genome and pan-genome highlight genomic features and evolutionary characteristics.</title>
        <authorList>
            <person name="Yang T."/>
            <person name="Liu R."/>
            <person name="Luo Y."/>
            <person name="Hu S."/>
            <person name="Wang D."/>
            <person name="Wang C."/>
            <person name="Pandey M.K."/>
            <person name="Ge S."/>
            <person name="Xu Q."/>
            <person name="Li N."/>
            <person name="Li G."/>
            <person name="Huang Y."/>
            <person name="Saxena R.K."/>
            <person name="Ji Y."/>
            <person name="Li M."/>
            <person name="Yan X."/>
            <person name="He Y."/>
            <person name="Liu Y."/>
            <person name="Wang X."/>
            <person name="Xiang C."/>
            <person name="Varshney R.K."/>
            <person name="Ding H."/>
            <person name="Gao S."/>
            <person name="Zong X."/>
        </authorList>
    </citation>
    <scope>NUCLEOTIDE SEQUENCE [LARGE SCALE GENOMIC DNA]</scope>
    <source>
        <strain evidence="2 3">cv. Zhongwan 6</strain>
    </source>
</reference>
<organism evidence="2 3">
    <name type="scientific">Pisum sativum</name>
    <name type="common">Garden pea</name>
    <name type="synonym">Lathyrus oleraceus</name>
    <dbReference type="NCBI Taxonomy" id="3888"/>
    <lineage>
        <taxon>Eukaryota</taxon>
        <taxon>Viridiplantae</taxon>
        <taxon>Streptophyta</taxon>
        <taxon>Embryophyta</taxon>
        <taxon>Tracheophyta</taxon>
        <taxon>Spermatophyta</taxon>
        <taxon>Magnoliopsida</taxon>
        <taxon>eudicotyledons</taxon>
        <taxon>Gunneridae</taxon>
        <taxon>Pentapetalae</taxon>
        <taxon>rosids</taxon>
        <taxon>fabids</taxon>
        <taxon>Fabales</taxon>
        <taxon>Fabaceae</taxon>
        <taxon>Papilionoideae</taxon>
        <taxon>50 kb inversion clade</taxon>
        <taxon>NPAAA clade</taxon>
        <taxon>Hologalegina</taxon>
        <taxon>IRL clade</taxon>
        <taxon>Fabeae</taxon>
        <taxon>Lathyrus</taxon>
    </lineage>
</organism>
<keyword evidence="3" id="KW-1185">Reference proteome</keyword>
<dbReference type="PANTHER" id="PTHR34222">
    <property type="entry name" value="GAG_PRE-INTEGRS DOMAIN-CONTAINING PROTEIN"/>
    <property type="match status" value="1"/>
</dbReference>
<protein>
    <submittedName>
        <fullName evidence="2">Uncharacterized protein</fullName>
    </submittedName>
</protein>
<dbReference type="Gramene" id="Psat06G0097900-T1">
    <property type="protein sequence ID" value="KAI5394096.1"/>
    <property type="gene ID" value="KIW84_060979"/>
</dbReference>
<evidence type="ECO:0000313" key="3">
    <source>
        <dbReference type="Proteomes" id="UP001058974"/>
    </source>
</evidence>
<dbReference type="AlphaFoldDB" id="A0A9D4W4D7"/>
<name>A0A9D4W4D7_PEA</name>